<dbReference type="Proteomes" id="UP000567179">
    <property type="component" value="Unassembled WGS sequence"/>
</dbReference>
<name>A0A8H5B4B5_9AGAR</name>
<dbReference type="EMBL" id="JAACJJ010000042">
    <property type="protein sequence ID" value="KAF5316278.1"/>
    <property type="molecule type" value="Genomic_DNA"/>
</dbReference>
<sequence length="452" mass="50392">MPLRLELSADSASPGVGLSRRRSLLKRSSLQTNNNTTGSKDLLFSLTPSARVPTELLERIIDHYVLDARSPVCYGIPDTAKSLATFTSCIEPHLTVSKSFRYLLLRSFFRVLILAKEDIGSMLRLLSTFNEEYYSENGGFLWVKSLICSSYQVPPNRKTLAFLTQLQTMQVDFTNHGLRSQRQSLEQIFGSFSRQGATLKLVSLELTHMPRIDIHLLALIAKEVPTLRVLRIASTDGLDTACCPNCYEDSLSRIVHSPIPHLYEDVQSLANAFGRALKSLKHLTSLSLGVFLSPTHLLDLHIDHGFNDLNLRPTTADSVYDCGRCTKYWQSTRQRELLASIILAGYLESLESVEWSSLFLTPCKHHNNCQRRGSDALRGQIVTENSGVISVGNITHSNAAGQDGYSYDNVNGEGTQEHVLCECPKGALTANFRVQRQSSTIIIVTREVSMVR</sequence>
<comment type="caution">
    <text evidence="1">The sequence shown here is derived from an EMBL/GenBank/DDBJ whole genome shotgun (WGS) entry which is preliminary data.</text>
</comment>
<protein>
    <submittedName>
        <fullName evidence="1">Uncharacterized protein</fullName>
    </submittedName>
</protein>
<dbReference type="OrthoDB" id="3159295at2759"/>
<gene>
    <name evidence="1" type="ORF">D9619_006573</name>
</gene>
<keyword evidence="2" id="KW-1185">Reference proteome</keyword>
<accession>A0A8H5B4B5</accession>
<proteinExistence type="predicted"/>
<reference evidence="1 2" key="1">
    <citation type="journal article" date="2020" name="ISME J.">
        <title>Uncovering the hidden diversity of litter-decomposition mechanisms in mushroom-forming fungi.</title>
        <authorList>
            <person name="Floudas D."/>
            <person name="Bentzer J."/>
            <person name="Ahren D."/>
            <person name="Johansson T."/>
            <person name="Persson P."/>
            <person name="Tunlid A."/>
        </authorList>
    </citation>
    <scope>NUCLEOTIDE SEQUENCE [LARGE SCALE GENOMIC DNA]</scope>
    <source>
        <strain evidence="1 2">CBS 101986</strain>
    </source>
</reference>
<evidence type="ECO:0000313" key="1">
    <source>
        <dbReference type="EMBL" id="KAF5316278.1"/>
    </source>
</evidence>
<dbReference type="AlphaFoldDB" id="A0A8H5B4B5"/>
<evidence type="ECO:0000313" key="2">
    <source>
        <dbReference type="Proteomes" id="UP000567179"/>
    </source>
</evidence>
<organism evidence="1 2">
    <name type="scientific">Psilocybe cf. subviscida</name>
    <dbReference type="NCBI Taxonomy" id="2480587"/>
    <lineage>
        <taxon>Eukaryota</taxon>
        <taxon>Fungi</taxon>
        <taxon>Dikarya</taxon>
        <taxon>Basidiomycota</taxon>
        <taxon>Agaricomycotina</taxon>
        <taxon>Agaricomycetes</taxon>
        <taxon>Agaricomycetidae</taxon>
        <taxon>Agaricales</taxon>
        <taxon>Agaricineae</taxon>
        <taxon>Strophariaceae</taxon>
        <taxon>Psilocybe</taxon>
    </lineage>
</organism>